<dbReference type="GO" id="GO:0030288">
    <property type="term" value="C:outer membrane-bounded periplasmic space"/>
    <property type="evidence" value="ECO:0007669"/>
    <property type="project" value="TreeGrafter"/>
</dbReference>
<dbReference type="Proteomes" id="UP000037600">
    <property type="component" value="Unassembled WGS sequence"/>
</dbReference>
<evidence type="ECO:0000313" key="6">
    <source>
        <dbReference type="EMBL" id="KMT65021.1"/>
    </source>
</evidence>
<evidence type="ECO:0000313" key="7">
    <source>
        <dbReference type="Proteomes" id="UP000037600"/>
    </source>
</evidence>
<dbReference type="InterPro" id="IPR052037">
    <property type="entry name" value="LPS_export_LptA"/>
</dbReference>
<keyword evidence="3 4" id="KW-0574">Periplasm</keyword>
<dbReference type="HAMAP" id="MF_01914">
    <property type="entry name" value="LPS_assembly_LptA"/>
    <property type="match status" value="1"/>
</dbReference>
<protein>
    <recommendedName>
        <fullName evidence="4">Lipopolysaccharide export system protein LptA</fullName>
    </recommendedName>
</protein>
<accession>A0A0J8JKM9</accession>
<dbReference type="InterPro" id="IPR014340">
    <property type="entry name" value="LptA"/>
</dbReference>
<dbReference type="InterPro" id="IPR005653">
    <property type="entry name" value="OstA-like_N"/>
</dbReference>
<comment type="subcellular location">
    <subcellularLocation>
        <location evidence="4">Periplasm</location>
    </subcellularLocation>
</comment>
<dbReference type="GO" id="GO:0015920">
    <property type="term" value="P:lipopolysaccharide transport"/>
    <property type="evidence" value="ECO:0007669"/>
    <property type="project" value="UniProtKB-UniRule"/>
</dbReference>
<evidence type="ECO:0000256" key="2">
    <source>
        <dbReference type="ARBA" id="ARBA00022729"/>
    </source>
</evidence>
<evidence type="ECO:0000256" key="1">
    <source>
        <dbReference type="ARBA" id="ARBA00022448"/>
    </source>
</evidence>
<dbReference type="GO" id="GO:0001530">
    <property type="term" value="F:lipopolysaccharide binding"/>
    <property type="evidence" value="ECO:0007669"/>
    <property type="project" value="InterPro"/>
</dbReference>
<name>A0A0J8JKM9_9ALTE</name>
<sequence precursor="true">MYRRNIWSINLTLVLCFCFSQFAYSLETDFGKNIIIDANQQKLDLKNNTLTFLGKVEISQGSLKMTADKLEVIKNESENNQQELLIATGQPALYTQTLESGEVLTAQALEIRYLVAEKLLTLKGEAKITQKDSLVNGDKIEYDLTKQKLVASSNKQSGNKVRTVLTPKSEQ</sequence>
<keyword evidence="2 4" id="KW-0732">Signal</keyword>
<comment type="similarity">
    <text evidence="4">Belongs to the LptA family.</text>
</comment>
<proteinExistence type="inferred from homology"/>
<gene>
    <name evidence="4" type="primary">lptA</name>
    <name evidence="6" type="ORF">XM47_11100</name>
</gene>
<evidence type="ECO:0000256" key="4">
    <source>
        <dbReference type="HAMAP-Rule" id="MF_01914"/>
    </source>
</evidence>
<evidence type="ECO:0000256" key="3">
    <source>
        <dbReference type="ARBA" id="ARBA00022764"/>
    </source>
</evidence>
<dbReference type="PANTHER" id="PTHR36504:SF1">
    <property type="entry name" value="LIPOPOLYSACCHARIDE EXPORT SYSTEM PROTEIN LPTA"/>
    <property type="match status" value="1"/>
</dbReference>
<dbReference type="Pfam" id="PF03968">
    <property type="entry name" value="LptD_N"/>
    <property type="match status" value="1"/>
</dbReference>
<keyword evidence="1 4" id="KW-0813">Transport</keyword>
<dbReference type="GO" id="GO:0017089">
    <property type="term" value="F:glycolipid transfer activity"/>
    <property type="evidence" value="ECO:0007669"/>
    <property type="project" value="TreeGrafter"/>
</dbReference>
<keyword evidence="7" id="KW-1185">Reference proteome</keyword>
<comment type="caution">
    <text evidence="6">The sequence shown here is derived from an EMBL/GenBank/DDBJ whole genome shotgun (WGS) entry which is preliminary data.</text>
</comment>
<dbReference type="NCBIfam" id="TIGR03002">
    <property type="entry name" value="outer_YhbN_LptA"/>
    <property type="match status" value="1"/>
</dbReference>
<comment type="function">
    <text evidence="4">Involved in the assembly of lipopolysaccharide (LPS). Required for the translocation of LPS from the inner membrane to the outer membrane. May form a bridge between the inner membrane and the outer membrane, via interactions with LptC and LptD, thereby facilitating LPS transfer across the periplasm.</text>
</comment>
<organism evidence="6 7">
    <name type="scientific">Catenovulum maritimum</name>
    <dbReference type="NCBI Taxonomy" id="1513271"/>
    <lineage>
        <taxon>Bacteria</taxon>
        <taxon>Pseudomonadati</taxon>
        <taxon>Pseudomonadota</taxon>
        <taxon>Gammaproteobacteria</taxon>
        <taxon>Alteromonadales</taxon>
        <taxon>Alteromonadaceae</taxon>
        <taxon>Catenovulum</taxon>
    </lineage>
</organism>
<feature type="chain" id="PRO_5008990150" description="Lipopolysaccharide export system protein LptA" evidence="4">
    <location>
        <begin position="24"/>
        <end position="171"/>
    </location>
</feature>
<dbReference type="GO" id="GO:0009279">
    <property type="term" value="C:cell outer membrane"/>
    <property type="evidence" value="ECO:0007669"/>
    <property type="project" value="TreeGrafter"/>
</dbReference>
<dbReference type="GO" id="GO:0043165">
    <property type="term" value="P:Gram-negative-bacterium-type cell outer membrane assembly"/>
    <property type="evidence" value="ECO:0007669"/>
    <property type="project" value="UniProtKB-UniRule"/>
</dbReference>
<comment type="subunit">
    <text evidence="4">Component of the lipopolysaccharide transport and assembly complex.</text>
</comment>
<dbReference type="STRING" id="1513271.XM47_11100"/>
<reference evidence="6 7" key="1">
    <citation type="submission" date="2015-04" db="EMBL/GenBank/DDBJ databases">
        <title>Draft Genome Sequence of the Novel Agar-Digesting Marine Bacterium Q1.</title>
        <authorList>
            <person name="Li Y."/>
            <person name="Li D."/>
            <person name="Chen G."/>
            <person name="Du Z."/>
        </authorList>
    </citation>
    <scope>NUCLEOTIDE SEQUENCE [LARGE SCALE GENOMIC DNA]</scope>
    <source>
        <strain evidence="6 7">Q1</strain>
    </source>
</reference>
<dbReference type="Gene3D" id="2.60.450.10">
    <property type="entry name" value="Lipopolysaccharide (LPS) transport protein A like domain"/>
    <property type="match status" value="1"/>
</dbReference>
<evidence type="ECO:0000259" key="5">
    <source>
        <dbReference type="Pfam" id="PF03968"/>
    </source>
</evidence>
<dbReference type="RefSeq" id="WP_048692503.1">
    <property type="nucleotide sequence ID" value="NZ_KQ130491.1"/>
</dbReference>
<dbReference type="EMBL" id="LAZL01000016">
    <property type="protein sequence ID" value="KMT65021.1"/>
    <property type="molecule type" value="Genomic_DNA"/>
</dbReference>
<dbReference type="AlphaFoldDB" id="A0A0J8JKM9"/>
<feature type="domain" description="Organic solvent tolerance-like N-terminal" evidence="5">
    <location>
        <begin position="36"/>
        <end position="148"/>
    </location>
</feature>
<dbReference type="OrthoDB" id="5599500at2"/>
<dbReference type="PANTHER" id="PTHR36504">
    <property type="entry name" value="LIPOPOLYSACCHARIDE EXPORT SYSTEM PROTEIN LPTA"/>
    <property type="match status" value="1"/>
</dbReference>
<feature type="signal peptide" evidence="4">
    <location>
        <begin position="1"/>
        <end position="23"/>
    </location>
</feature>